<protein>
    <submittedName>
        <fullName evidence="1">Unannotated protein</fullName>
    </submittedName>
</protein>
<organism evidence="1">
    <name type="scientific">freshwater metagenome</name>
    <dbReference type="NCBI Taxonomy" id="449393"/>
    <lineage>
        <taxon>unclassified sequences</taxon>
        <taxon>metagenomes</taxon>
        <taxon>ecological metagenomes</taxon>
    </lineage>
</organism>
<name>A0A6J6DV10_9ZZZZ</name>
<dbReference type="EMBL" id="CAEZTN010000008">
    <property type="protein sequence ID" value="CAB4567962.1"/>
    <property type="molecule type" value="Genomic_DNA"/>
</dbReference>
<gene>
    <name evidence="1" type="ORF">UFOPK1689_00463</name>
</gene>
<reference evidence="1" key="1">
    <citation type="submission" date="2020-05" db="EMBL/GenBank/DDBJ databases">
        <authorList>
            <person name="Chiriac C."/>
            <person name="Salcher M."/>
            <person name="Ghai R."/>
            <person name="Kavagutti S V."/>
        </authorList>
    </citation>
    <scope>NUCLEOTIDE SEQUENCE</scope>
</reference>
<sequence length="140" mass="16074">MSAHYEIACNEVLNSFVLIIEGYIEVPQLNEIEIHLSQCPSCESELNHEQAMRTLMQETLRRTCNEQAPDDLHDAIFRQIHGKTAGAFTEVVTQYSMTEISIEIDEFGQIEHREIRIEHSEEIVVVNNPLDPDLHDGQDK</sequence>
<proteinExistence type="predicted"/>
<accession>A0A6J6DV10</accession>
<dbReference type="AlphaFoldDB" id="A0A6J6DV10"/>
<evidence type="ECO:0000313" key="1">
    <source>
        <dbReference type="EMBL" id="CAB4567962.1"/>
    </source>
</evidence>